<sequence>MSAQRLLMIQEVIFILVCYFMNKGSDFFLQMSLNQMVRYPYLNEIKNTKLIRYIPSQFIISESIIIHKNDYGGAQLRKNGAWESKEENYPNQPLILPHYFDIFNCTMALLRNVYINHASAIVTNDYFIIPDENDWFVATKKPGEGKVIASYDKAIAVGRDSDRYGHWILDYMGPLLLLPIDVILTHKILNIPNIPIAHEMLDFLGVPKENRIFRMKKYELIHCNSVYFPYRPLVNADYIGYPIQLIRDFVHKHLNLSQINQTKYAFYQRQATRKIINFDQMVSTAKSSFPEYNWECLQDRQSLIECGKIWAAIKLMISGNGSHLFRCVCLKKGCVVVEILGAYNDLSCMGALYSCGVHVISIKNPSISYSMWWGGSSYNAEIDKIMKSIRYLKPYLDGKEFPKDSLRF</sequence>
<protein>
    <recommendedName>
        <fullName evidence="1">Glycosyltransferase 61 catalytic domain-containing protein</fullName>
    </recommendedName>
</protein>
<dbReference type="InterPro" id="IPR049625">
    <property type="entry name" value="Glyco_transf_61_cat"/>
</dbReference>
<proteinExistence type="predicted"/>
<dbReference type="Pfam" id="PF04577">
    <property type="entry name" value="Glyco_transf_61"/>
    <property type="match status" value="1"/>
</dbReference>
<dbReference type="AlphaFoldDB" id="A2GLX0"/>
<accession>A2GLX0</accession>
<organism evidence="2 3">
    <name type="scientific">Trichomonas vaginalis (strain ATCC PRA-98 / G3)</name>
    <dbReference type="NCBI Taxonomy" id="412133"/>
    <lineage>
        <taxon>Eukaryota</taxon>
        <taxon>Metamonada</taxon>
        <taxon>Parabasalia</taxon>
        <taxon>Trichomonadida</taxon>
        <taxon>Trichomonadidae</taxon>
        <taxon>Trichomonas</taxon>
    </lineage>
</organism>
<name>A2GLX0_TRIV3</name>
<dbReference type="VEuPathDB" id="TrichDB:TVAG_598540"/>
<keyword evidence="3" id="KW-1185">Reference proteome</keyword>
<evidence type="ECO:0000259" key="1">
    <source>
        <dbReference type="Pfam" id="PF04577"/>
    </source>
</evidence>
<gene>
    <name evidence="2" type="ORF">TVAG_598540</name>
</gene>
<dbReference type="EMBL" id="DS117189">
    <property type="protein sequence ID" value="EAX81847.1"/>
    <property type="molecule type" value="Genomic_DNA"/>
</dbReference>
<reference evidence="2" key="1">
    <citation type="submission" date="2006-10" db="EMBL/GenBank/DDBJ databases">
        <authorList>
            <person name="Amadeo P."/>
            <person name="Zhao Q."/>
            <person name="Wortman J."/>
            <person name="Fraser-Liggett C."/>
            <person name="Carlton J."/>
        </authorList>
    </citation>
    <scope>NUCLEOTIDE SEQUENCE</scope>
    <source>
        <strain evidence="2">G3</strain>
    </source>
</reference>
<reference evidence="2" key="2">
    <citation type="journal article" date="2007" name="Science">
        <title>Draft genome sequence of the sexually transmitted pathogen Trichomonas vaginalis.</title>
        <authorList>
            <person name="Carlton J.M."/>
            <person name="Hirt R.P."/>
            <person name="Silva J.C."/>
            <person name="Delcher A.L."/>
            <person name="Schatz M."/>
            <person name="Zhao Q."/>
            <person name="Wortman J.R."/>
            <person name="Bidwell S.L."/>
            <person name="Alsmark U.C.M."/>
            <person name="Besteiro S."/>
            <person name="Sicheritz-Ponten T."/>
            <person name="Noel C.J."/>
            <person name="Dacks J.B."/>
            <person name="Foster P.G."/>
            <person name="Simillion C."/>
            <person name="Van de Peer Y."/>
            <person name="Miranda-Saavedra D."/>
            <person name="Barton G.J."/>
            <person name="Westrop G.D."/>
            <person name="Mueller S."/>
            <person name="Dessi D."/>
            <person name="Fiori P.L."/>
            <person name="Ren Q."/>
            <person name="Paulsen I."/>
            <person name="Zhang H."/>
            <person name="Bastida-Corcuera F.D."/>
            <person name="Simoes-Barbosa A."/>
            <person name="Brown M.T."/>
            <person name="Hayes R.D."/>
            <person name="Mukherjee M."/>
            <person name="Okumura C.Y."/>
            <person name="Schneider R."/>
            <person name="Smith A.J."/>
            <person name="Vanacova S."/>
            <person name="Villalvazo M."/>
            <person name="Haas B.J."/>
            <person name="Pertea M."/>
            <person name="Feldblyum T.V."/>
            <person name="Utterback T.R."/>
            <person name="Shu C.L."/>
            <person name="Osoegawa K."/>
            <person name="de Jong P.J."/>
            <person name="Hrdy I."/>
            <person name="Horvathova L."/>
            <person name="Zubacova Z."/>
            <person name="Dolezal P."/>
            <person name="Malik S.B."/>
            <person name="Logsdon J.M. Jr."/>
            <person name="Henze K."/>
            <person name="Gupta A."/>
            <person name="Wang C.C."/>
            <person name="Dunne R.L."/>
            <person name="Upcroft J.A."/>
            <person name="Upcroft P."/>
            <person name="White O."/>
            <person name="Salzberg S.L."/>
            <person name="Tang P."/>
            <person name="Chiu C.-H."/>
            <person name="Lee Y.-S."/>
            <person name="Embley T.M."/>
            <person name="Coombs G.H."/>
            <person name="Mottram J.C."/>
            <person name="Tachezy J."/>
            <person name="Fraser-Liggett C.M."/>
            <person name="Johnson P.J."/>
        </authorList>
    </citation>
    <scope>NUCLEOTIDE SEQUENCE [LARGE SCALE GENOMIC DNA]</scope>
    <source>
        <strain evidence="2">G3</strain>
    </source>
</reference>
<feature type="domain" description="Glycosyltransferase 61 catalytic" evidence="1">
    <location>
        <begin position="164"/>
        <end position="337"/>
    </location>
</feature>
<dbReference type="Proteomes" id="UP000001542">
    <property type="component" value="Unassembled WGS sequence"/>
</dbReference>
<dbReference type="VEuPathDB" id="TrichDB:TVAGG3_1089370"/>
<evidence type="ECO:0000313" key="2">
    <source>
        <dbReference type="EMBL" id="EAX81847.1"/>
    </source>
</evidence>
<evidence type="ECO:0000313" key="3">
    <source>
        <dbReference type="Proteomes" id="UP000001542"/>
    </source>
</evidence>
<dbReference type="KEGG" id="tva:4739475"/>
<dbReference type="GO" id="GO:0016757">
    <property type="term" value="F:glycosyltransferase activity"/>
    <property type="evidence" value="ECO:0000318"/>
    <property type="project" value="GO_Central"/>
</dbReference>
<dbReference type="InParanoid" id="A2GLX0"/>